<dbReference type="EMBL" id="FQ311875">
    <property type="protein sequence ID" value="CBT75617.1"/>
    <property type="molecule type" value="Genomic_DNA"/>
</dbReference>
<evidence type="ECO:0000256" key="1">
    <source>
        <dbReference type="SAM" id="MobiDB-lite"/>
    </source>
</evidence>
<organism evidence="2 3">
    <name type="scientific">Glutamicibacter arilaitensis (strain DSM 16368 / CIP 108037 / IAM 15318 / JCM 13566 / NCIMB 14258 / Re117)</name>
    <name type="common">Arthrobacter arilaitensis</name>
    <dbReference type="NCBI Taxonomy" id="861360"/>
    <lineage>
        <taxon>Bacteria</taxon>
        <taxon>Bacillati</taxon>
        <taxon>Actinomycetota</taxon>
        <taxon>Actinomycetes</taxon>
        <taxon>Micrococcales</taxon>
        <taxon>Micrococcaceae</taxon>
        <taxon>Glutamicibacter</taxon>
    </lineage>
</organism>
<dbReference type="Proteomes" id="UP000006878">
    <property type="component" value="Chromosome"/>
</dbReference>
<reference evidence="3" key="1">
    <citation type="journal article" date="2010" name="PLoS ONE">
        <title>The Arthrobacter arilaitensis Re117 genome sequence reveals its genetic adaptation to the surface of cheese.</title>
        <authorList>
            <person name="Monnet C."/>
            <person name="Loux V."/>
            <person name="Gibrat J.F."/>
            <person name="Spinnler E."/>
            <person name="Barbe V."/>
            <person name="Vacherie B."/>
            <person name="Gavory F."/>
            <person name="Gourbeyre E."/>
            <person name="Siguier P."/>
            <person name="Chandler M."/>
            <person name="Elleuch R."/>
            <person name="Irlinger F."/>
            <person name="Vallaeys T."/>
        </authorList>
    </citation>
    <scope>NUCLEOTIDE SEQUENCE</scope>
    <source>
        <strain evidence="3">DSM 16368 / CIP 108037 / IAM 15318 / JCM 13566 / Re117</strain>
    </source>
</reference>
<name>A0ABM9PWH2_GLUAR</name>
<evidence type="ECO:0000313" key="3">
    <source>
        <dbReference type="Proteomes" id="UP000006878"/>
    </source>
</evidence>
<evidence type="ECO:0000313" key="2">
    <source>
        <dbReference type="EMBL" id="CBT75617.1"/>
    </source>
</evidence>
<reference evidence="3" key="2">
    <citation type="submission" date="2010-07" db="EMBL/GenBank/DDBJ databases">
        <title>Complete genome sequence of Arthrobacter arilaitensis (strain DSM 16368 / CIP 108037 / JCM 13566 / Re117).</title>
        <authorList>
            <person name="Genoscope."/>
        </authorList>
    </citation>
    <scope>NUCLEOTIDE SEQUENCE [LARGE SCALE GENOMIC DNA]</scope>
    <source>
        <strain evidence="3">DSM 16368 / CIP 108037 / IAM 15318 / JCM 13566 / Re117</strain>
    </source>
</reference>
<proteinExistence type="predicted"/>
<protein>
    <submittedName>
        <fullName evidence="2">Uncharacterized protein</fullName>
    </submittedName>
</protein>
<gene>
    <name evidence="2" type="ordered locus">AARI_14070</name>
</gene>
<accession>A0ABM9PWH2</accession>
<sequence length="37" mass="4447">MESIACTWVEWQSQDADRRTTTDQPGKLTRESEYRDR</sequence>
<keyword evidence="3" id="KW-1185">Reference proteome</keyword>
<feature type="compositionally biased region" description="Basic and acidic residues" evidence="1">
    <location>
        <begin position="28"/>
        <end position="37"/>
    </location>
</feature>
<feature type="region of interest" description="Disordered" evidence="1">
    <location>
        <begin position="13"/>
        <end position="37"/>
    </location>
</feature>